<proteinExistence type="predicted"/>
<feature type="non-terminal residue" evidence="1">
    <location>
        <position position="58"/>
    </location>
</feature>
<dbReference type="EMBL" id="ML179155">
    <property type="protein sequence ID" value="THU97449.1"/>
    <property type="molecule type" value="Genomic_DNA"/>
</dbReference>
<evidence type="ECO:0000313" key="1">
    <source>
        <dbReference type="EMBL" id="THU97449.1"/>
    </source>
</evidence>
<gene>
    <name evidence="1" type="ORF">K435DRAFT_778035</name>
</gene>
<name>A0A4S8M5E4_DENBC</name>
<dbReference type="Proteomes" id="UP000297245">
    <property type="component" value="Unassembled WGS sequence"/>
</dbReference>
<protein>
    <submittedName>
        <fullName evidence="1">Uncharacterized protein</fullName>
    </submittedName>
</protein>
<keyword evidence="2" id="KW-1185">Reference proteome</keyword>
<sequence length="58" mass="6779">MFKTEVLQVIKGFLDTIISHPDATTFRVSFDYVPFPQHYFLVHLYSASYHSQTLMNPV</sequence>
<accession>A0A4S8M5E4</accession>
<evidence type="ECO:0000313" key="2">
    <source>
        <dbReference type="Proteomes" id="UP000297245"/>
    </source>
</evidence>
<dbReference type="AlphaFoldDB" id="A0A4S8M5E4"/>
<organism evidence="1 2">
    <name type="scientific">Dendrothele bispora (strain CBS 962.96)</name>
    <dbReference type="NCBI Taxonomy" id="1314807"/>
    <lineage>
        <taxon>Eukaryota</taxon>
        <taxon>Fungi</taxon>
        <taxon>Dikarya</taxon>
        <taxon>Basidiomycota</taxon>
        <taxon>Agaricomycotina</taxon>
        <taxon>Agaricomycetes</taxon>
        <taxon>Agaricomycetidae</taxon>
        <taxon>Agaricales</taxon>
        <taxon>Agaricales incertae sedis</taxon>
        <taxon>Dendrothele</taxon>
    </lineage>
</organism>
<reference evidence="1 2" key="1">
    <citation type="journal article" date="2019" name="Nat. Ecol. Evol.">
        <title>Megaphylogeny resolves global patterns of mushroom evolution.</title>
        <authorList>
            <person name="Varga T."/>
            <person name="Krizsan K."/>
            <person name="Foldi C."/>
            <person name="Dima B."/>
            <person name="Sanchez-Garcia M."/>
            <person name="Sanchez-Ramirez S."/>
            <person name="Szollosi G.J."/>
            <person name="Szarkandi J.G."/>
            <person name="Papp V."/>
            <person name="Albert L."/>
            <person name="Andreopoulos W."/>
            <person name="Angelini C."/>
            <person name="Antonin V."/>
            <person name="Barry K.W."/>
            <person name="Bougher N.L."/>
            <person name="Buchanan P."/>
            <person name="Buyck B."/>
            <person name="Bense V."/>
            <person name="Catcheside P."/>
            <person name="Chovatia M."/>
            <person name="Cooper J."/>
            <person name="Damon W."/>
            <person name="Desjardin D."/>
            <person name="Finy P."/>
            <person name="Geml J."/>
            <person name="Haridas S."/>
            <person name="Hughes K."/>
            <person name="Justo A."/>
            <person name="Karasinski D."/>
            <person name="Kautmanova I."/>
            <person name="Kiss B."/>
            <person name="Kocsube S."/>
            <person name="Kotiranta H."/>
            <person name="LaButti K.M."/>
            <person name="Lechner B.E."/>
            <person name="Liimatainen K."/>
            <person name="Lipzen A."/>
            <person name="Lukacs Z."/>
            <person name="Mihaltcheva S."/>
            <person name="Morgado L.N."/>
            <person name="Niskanen T."/>
            <person name="Noordeloos M.E."/>
            <person name="Ohm R.A."/>
            <person name="Ortiz-Santana B."/>
            <person name="Ovrebo C."/>
            <person name="Racz N."/>
            <person name="Riley R."/>
            <person name="Savchenko A."/>
            <person name="Shiryaev A."/>
            <person name="Soop K."/>
            <person name="Spirin V."/>
            <person name="Szebenyi C."/>
            <person name="Tomsovsky M."/>
            <person name="Tulloss R.E."/>
            <person name="Uehling J."/>
            <person name="Grigoriev I.V."/>
            <person name="Vagvolgyi C."/>
            <person name="Papp T."/>
            <person name="Martin F.M."/>
            <person name="Miettinen O."/>
            <person name="Hibbett D.S."/>
            <person name="Nagy L.G."/>
        </authorList>
    </citation>
    <scope>NUCLEOTIDE SEQUENCE [LARGE SCALE GENOMIC DNA]</scope>
    <source>
        <strain evidence="1 2">CBS 962.96</strain>
    </source>
</reference>